<organism evidence="1 2">
    <name type="scientific">Orf virus</name>
    <name type="common">ORFV</name>
    <dbReference type="NCBI Taxonomy" id="10258"/>
    <lineage>
        <taxon>Viruses</taxon>
        <taxon>Varidnaviria</taxon>
        <taxon>Bamfordvirae</taxon>
        <taxon>Nucleocytoviricota</taxon>
        <taxon>Pokkesviricetes</taxon>
        <taxon>Chitovirales</taxon>
        <taxon>Poxviridae</taxon>
        <taxon>Chordopoxvirinae</taxon>
        <taxon>Parapoxvirus</taxon>
        <taxon>Parapoxvirus orf</taxon>
    </lineage>
</organism>
<organismHost>
    <name type="scientific">Homo sapiens</name>
    <name type="common">Human</name>
    <dbReference type="NCBI Taxonomy" id="9606"/>
</organismHost>
<protein>
    <submittedName>
        <fullName evidence="1">PP279</fullName>
    </submittedName>
</protein>
<dbReference type="Proteomes" id="UP000103309">
    <property type="component" value="Segment"/>
</dbReference>
<accession>F1AXI6</accession>
<name>F1AXI6_ORFV</name>
<reference evidence="1 2" key="1">
    <citation type="submission" date="2010-04" db="EMBL/GenBank/DDBJ databases">
        <title>Novel immune-modulators identified by a rapid, functional screen of the Parapox virus genome.</title>
        <authorList>
            <person name="McGuire M.J."/>
            <person name="Sykes K.F."/>
            <person name="Johnston S.A."/>
        </authorList>
    </citation>
    <scope>NUCLEOTIDE SEQUENCE [LARGE SCALE GENOMIC DNA]</scope>
    <source>
        <strain evidence="1">D1701</strain>
    </source>
</reference>
<evidence type="ECO:0000313" key="1">
    <source>
        <dbReference type="EMBL" id="ADY76810.1"/>
    </source>
</evidence>
<sequence>MFALTRCCGCWPRAPLWSTRASSGRPRGTSTWAVLARTPPSCARCWTPARAWTSRRPAAAARPCTSASCLPISTWRFSACSSKRAASRTVAAPSSPLWCSRSSW</sequence>
<evidence type="ECO:0000313" key="2">
    <source>
        <dbReference type="Proteomes" id="UP000103309"/>
    </source>
</evidence>
<dbReference type="EMBL" id="HM133903">
    <property type="protein sequence ID" value="ADY76810.1"/>
    <property type="molecule type" value="Genomic_DNA"/>
</dbReference>
<proteinExistence type="predicted"/>
<organismHost>
    <name type="scientific">Capra hircus</name>
    <name type="common">Goat</name>
    <dbReference type="NCBI Taxonomy" id="9925"/>
</organismHost>
<organismHost>
    <name type="scientific">Ovis aries</name>
    <name type="common">Sheep</name>
    <dbReference type="NCBI Taxonomy" id="9940"/>
</organismHost>